<accession>S8E512</accession>
<dbReference type="EMBL" id="KE504165">
    <property type="protein sequence ID" value="EPS98493.1"/>
    <property type="molecule type" value="Genomic_DNA"/>
</dbReference>
<gene>
    <name evidence="2" type="ORF">FOMPIDRAFT_1051522</name>
</gene>
<reference evidence="2 3" key="1">
    <citation type="journal article" date="2012" name="Science">
        <title>The Paleozoic origin of enzymatic lignin decomposition reconstructed from 31 fungal genomes.</title>
        <authorList>
            <person name="Floudas D."/>
            <person name="Binder M."/>
            <person name="Riley R."/>
            <person name="Barry K."/>
            <person name="Blanchette R.A."/>
            <person name="Henrissat B."/>
            <person name="Martinez A.T."/>
            <person name="Otillar R."/>
            <person name="Spatafora J.W."/>
            <person name="Yadav J.S."/>
            <person name="Aerts A."/>
            <person name="Benoit I."/>
            <person name="Boyd A."/>
            <person name="Carlson A."/>
            <person name="Copeland A."/>
            <person name="Coutinho P.M."/>
            <person name="de Vries R.P."/>
            <person name="Ferreira P."/>
            <person name="Findley K."/>
            <person name="Foster B."/>
            <person name="Gaskell J."/>
            <person name="Glotzer D."/>
            <person name="Gorecki P."/>
            <person name="Heitman J."/>
            <person name="Hesse C."/>
            <person name="Hori C."/>
            <person name="Igarashi K."/>
            <person name="Jurgens J.A."/>
            <person name="Kallen N."/>
            <person name="Kersten P."/>
            <person name="Kohler A."/>
            <person name="Kuees U."/>
            <person name="Kumar T.K.A."/>
            <person name="Kuo A."/>
            <person name="LaButti K."/>
            <person name="Larrondo L.F."/>
            <person name="Lindquist E."/>
            <person name="Ling A."/>
            <person name="Lombard V."/>
            <person name="Lucas S."/>
            <person name="Lundell T."/>
            <person name="Martin R."/>
            <person name="McLaughlin D.J."/>
            <person name="Morgenstern I."/>
            <person name="Morin E."/>
            <person name="Murat C."/>
            <person name="Nagy L.G."/>
            <person name="Nolan M."/>
            <person name="Ohm R.A."/>
            <person name="Patyshakuliyeva A."/>
            <person name="Rokas A."/>
            <person name="Ruiz-Duenas F.J."/>
            <person name="Sabat G."/>
            <person name="Salamov A."/>
            <person name="Samejima M."/>
            <person name="Schmutz J."/>
            <person name="Slot J.C."/>
            <person name="St John F."/>
            <person name="Stenlid J."/>
            <person name="Sun H."/>
            <person name="Sun S."/>
            <person name="Syed K."/>
            <person name="Tsang A."/>
            <person name="Wiebenga A."/>
            <person name="Young D."/>
            <person name="Pisabarro A."/>
            <person name="Eastwood D.C."/>
            <person name="Martin F."/>
            <person name="Cullen D."/>
            <person name="Grigoriev I.V."/>
            <person name="Hibbett D.S."/>
        </authorList>
    </citation>
    <scope>NUCLEOTIDE SEQUENCE</scope>
    <source>
        <strain evidence="3">FP-58527</strain>
    </source>
</reference>
<organism evidence="2 3">
    <name type="scientific">Fomitopsis schrenkii</name>
    <name type="common">Brown rot fungus</name>
    <dbReference type="NCBI Taxonomy" id="2126942"/>
    <lineage>
        <taxon>Eukaryota</taxon>
        <taxon>Fungi</taxon>
        <taxon>Dikarya</taxon>
        <taxon>Basidiomycota</taxon>
        <taxon>Agaricomycotina</taxon>
        <taxon>Agaricomycetes</taxon>
        <taxon>Polyporales</taxon>
        <taxon>Fomitopsis</taxon>
    </lineage>
</organism>
<feature type="region of interest" description="Disordered" evidence="1">
    <location>
        <begin position="192"/>
        <end position="220"/>
    </location>
</feature>
<feature type="compositionally biased region" description="Basic and acidic residues" evidence="1">
    <location>
        <begin position="1"/>
        <end position="10"/>
    </location>
</feature>
<keyword evidence="3" id="KW-1185">Reference proteome</keyword>
<evidence type="ECO:0000313" key="2">
    <source>
        <dbReference type="EMBL" id="EPS98493.1"/>
    </source>
</evidence>
<feature type="region of interest" description="Disordered" evidence="1">
    <location>
        <begin position="95"/>
        <end position="162"/>
    </location>
</feature>
<sequence>MPRVKTESRSPSRRASPLGRTLNSTEIKGEDGYCKICGDELSGSPTQDLHHQRQHVKKSEDLPGFYCEGCDRWFASPSRRSHKCLHIIPERTRRAQFKRSRSSFPSSPANGLPPRCAATSAGREASQNPSGGAIAGQSDATDHNRPDVKAEEYPSSPRDLGHARDFWLDQSVQPRYDDMRGATVTPVYLDAPAGAHFPRHPTPDRHSAEGQRHREQGPSVREAARQPLLFAPFSGQGTLRRATERRVPPPAPIAHHLPAAREPEVAPQAPHRPIAQPVPVPAAAFPPRYREPEVVLPRAPSPFDFAPPHAYVYAPQMHGYEAFHLDERPAYLDHREVELVLPRVPPFSYGLQHGPWYTQAPQMHGARYEAFLEPLAQFGPEYDYHFEVDYDSPVYDLPAWAQNLPPELPAYPPVRDFAWLVDPYSP</sequence>
<dbReference type="AlphaFoldDB" id="S8E512"/>
<dbReference type="InParanoid" id="S8E512"/>
<evidence type="ECO:0000313" key="3">
    <source>
        <dbReference type="Proteomes" id="UP000015241"/>
    </source>
</evidence>
<feature type="compositionally biased region" description="Basic and acidic residues" evidence="1">
    <location>
        <begin position="201"/>
        <end position="216"/>
    </location>
</feature>
<evidence type="ECO:0000256" key="1">
    <source>
        <dbReference type="SAM" id="MobiDB-lite"/>
    </source>
</evidence>
<dbReference type="HOGENOM" id="CLU_644114_0_0_1"/>
<feature type="region of interest" description="Disordered" evidence="1">
    <location>
        <begin position="1"/>
        <end position="24"/>
    </location>
</feature>
<dbReference type="Proteomes" id="UP000015241">
    <property type="component" value="Unassembled WGS sequence"/>
</dbReference>
<protein>
    <submittedName>
        <fullName evidence="2">Uncharacterized protein</fullName>
    </submittedName>
</protein>
<feature type="compositionally biased region" description="Basic and acidic residues" evidence="1">
    <location>
        <begin position="140"/>
        <end position="152"/>
    </location>
</feature>
<name>S8E512_FOMSC</name>
<proteinExistence type="predicted"/>